<dbReference type="Pfam" id="PF14766">
    <property type="entry name" value="RPA_interact_N"/>
    <property type="match status" value="1"/>
</dbReference>
<gene>
    <name evidence="2" type="ORF">EC973_006342</name>
</gene>
<accession>A0A8H7BZH6</accession>
<keyword evidence="3" id="KW-1185">Reference proteome</keyword>
<evidence type="ECO:0000259" key="1">
    <source>
        <dbReference type="Pfam" id="PF14766"/>
    </source>
</evidence>
<protein>
    <recommendedName>
        <fullName evidence="1">RPA-interacting protein N-terminal domain-containing protein</fullName>
    </recommendedName>
</protein>
<organism evidence="2 3">
    <name type="scientific">Apophysomyces ossiformis</name>
    <dbReference type="NCBI Taxonomy" id="679940"/>
    <lineage>
        <taxon>Eukaryota</taxon>
        <taxon>Fungi</taxon>
        <taxon>Fungi incertae sedis</taxon>
        <taxon>Mucoromycota</taxon>
        <taxon>Mucoromycotina</taxon>
        <taxon>Mucoromycetes</taxon>
        <taxon>Mucorales</taxon>
        <taxon>Mucorineae</taxon>
        <taxon>Mucoraceae</taxon>
        <taxon>Apophysomyces</taxon>
    </lineage>
</organism>
<dbReference type="Proteomes" id="UP000605846">
    <property type="component" value="Unassembled WGS sequence"/>
</dbReference>
<name>A0A8H7BZH6_9FUNG</name>
<dbReference type="OrthoDB" id="2378414at2759"/>
<dbReference type="AlphaFoldDB" id="A0A8H7BZH6"/>
<evidence type="ECO:0000313" key="2">
    <source>
        <dbReference type="EMBL" id="KAF7732087.1"/>
    </source>
</evidence>
<reference evidence="2" key="1">
    <citation type="submission" date="2020-01" db="EMBL/GenBank/DDBJ databases">
        <title>Genome Sequencing of Three Apophysomyces-Like Fungal Strains Confirms a Novel Fungal Genus in the Mucoromycota with divergent Burkholderia-like Endosymbiotic Bacteria.</title>
        <authorList>
            <person name="Stajich J.E."/>
            <person name="Macias A.M."/>
            <person name="Carter-House D."/>
            <person name="Lovett B."/>
            <person name="Kasson L.R."/>
            <person name="Berry K."/>
            <person name="Grigoriev I."/>
            <person name="Chang Y."/>
            <person name="Spatafora J."/>
            <person name="Kasson M.T."/>
        </authorList>
    </citation>
    <scope>NUCLEOTIDE SEQUENCE</scope>
    <source>
        <strain evidence="2">NRRL A-21654</strain>
    </source>
</reference>
<feature type="domain" description="RPA-interacting protein N-terminal" evidence="1">
    <location>
        <begin position="22"/>
        <end position="48"/>
    </location>
</feature>
<comment type="caution">
    <text evidence="2">The sequence shown here is derived from an EMBL/GenBank/DDBJ whole genome shotgun (WGS) entry which is preliminary data.</text>
</comment>
<proteinExistence type="predicted"/>
<dbReference type="EMBL" id="JABAYA010000004">
    <property type="protein sequence ID" value="KAF7732087.1"/>
    <property type="molecule type" value="Genomic_DNA"/>
</dbReference>
<evidence type="ECO:0000313" key="3">
    <source>
        <dbReference type="Proteomes" id="UP000605846"/>
    </source>
</evidence>
<dbReference type="InterPro" id="IPR028158">
    <property type="entry name" value="RPA_interact_N_dom"/>
</dbReference>
<sequence>MQAVSAVHRTAVKTHAAERQNVWKDRFKQRCVDRMKSARQEKIDQRRQDKWMSHMILHEWEQFRREHEEAIKAEGINELNLLDIEKSVANDWAELEYEEYLQQEAAEMEEAMYLYESLVMNAKS</sequence>